<dbReference type="InterPro" id="IPR001647">
    <property type="entry name" value="HTH_TetR"/>
</dbReference>
<dbReference type="GO" id="GO:0045892">
    <property type="term" value="P:negative regulation of DNA-templated transcription"/>
    <property type="evidence" value="ECO:0007669"/>
    <property type="project" value="InterPro"/>
</dbReference>
<keyword evidence="3" id="KW-0804">Transcription</keyword>
<dbReference type="Gene3D" id="1.10.10.60">
    <property type="entry name" value="Homeodomain-like"/>
    <property type="match status" value="1"/>
</dbReference>
<dbReference type="EMBL" id="CP059404">
    <property type="protein sequence ID" value="QNE90442.1"/>
    <property type="molecule type" value="Genomic_DNA"/>
</dbReference>
<dbReference type="SUPFAM" id="SSF46689">
    <property type="entry name" value="Homeodomain-like"/>
    <property type="match status" value="1"/>
</dbReference>
<protein>
    <submittedName>
        <fullName evidence="6">TetR family transcriptional regulator</fullName>
    </submittedName>
</protein>
<feature type="domain" description="HTH tetR-type" evidence="5">
    <location>
        <begin position="11"/>
        <end position="71"/>
    </location>
</feature>
<evidence type="ECO:0000259" key="5">
    <source>
        <dbReference type="PROSITE" id="PS50977"/>
    </source>
</evidence>
<accession>A0A7G7CS76</accession>
<proteinExistence type="predicted"/>
<dbReference type="InterPro" id="IPR050109">
    <property type="entry name" value="HTH-type_TetR-like_transc_reg"/>
</dbReference>
<gene>
    <name evidence="6" type="ORF">H0194_01890</name>
</gene>
<dbReference type="InterPro" id="IPR023772">
    <property type="entry name" value="DNA-bd_HTH_TetR-type_CS"/>
</dbReference>
<reference evidence="6 7" key="1">
    <citation type="submission" date="2020-07" db="EMBL/GenBank/DDBJ databases">
        <title>Complete genome and description of Corynebacterium incognita strain Marseille-Q3630 sp. nov.</title>
        <authorList>
            <person name="Boxberger M."/>
        </authorList>
    </citation>
    <scope>NUCLEOTIDE SEQUENCE [LARGE SCALE GENOMIC DNA]</scope>
    <source>
        <strain evidence="6 7">Marseille-Q3630</strain>
    </source>
</reference>
<dbReference type="PROSITE" id="PS01081">
    <property type="entry name" value="HTH_TETR_1"/>
    <property type="match status" value="1"/>
</dbReference>
<dbReference type="Proteomes" id="UP000515743">
    <property type="component" value="Chromosome"/>
</dbReference>
<evidence type="ECO:0000313" key="7">
    <source>
        <dbReference type="Proteomes" id="UP000515743"/>
    </source>
</evidence>
<dbReference type="PRINTS" id="PR00455">
    <property type="entry name" value="HTHTETR"/>
</dbReference>
<feature type="DNA-binding region" description="H-T-H motif" evidence="4">
    <location>
        <begin position="34"/>
        <end position="53"/>
    </location>
</feature>
<sequence>MPVTLDSELVQLSRPSIISAALDILDRYGLADMTMRRVATSLSVAPGALYWHVANKQALIHAIAEEIVRPLVPGDGDNTSDFASPEDFAAALHRTLLAHRDGAEVVSAALAQPGSELLSALLADLRALLTSVSTSPHASDEREADVAAETVVHFILGATMLEQSRTQFAAATALGDSDAAPADAAPGSHSIITEGVAMILRGFNSPE</sequence>
<dbReference type="PANTHER" id="PTHR30055:SF151">
    <property type="entry name" value="TRANSCRIPTIONAL REGULATORY PROTEIN"/>
    <property type="match status" value="1"/>
</dbReference>
<keyword evidence="1" id="KW-0805">Transcription regulation</keyword>
<evidence type="ECO:0000256" key="3">
    <source>
        <dbReference type="ARBA" id="ARBA00023163"/>
    </source>
</evidence>
<dbReference type="GO" id="GO:0003700">
    <property type="term" value="F:DNA-binding transcription factor activity"/>
    <property type="evidence" value="ECO:0007669"/>
    <property type="project" value="TreeGrafter"/>
</dbReference>
<dbReference type="InterPro" id="IPR036271">
    <property type="entry name" value="Tet_transcr_reg_TetR-rel_C_sf"/>
</dbReference>
<dbReference type="GO" id="GO:0046677">
    <property type="term" value="P:response to antibiotic"/>
    <property type="evidence" value="ECO:0007669"/>
    <property type="project" value="InterPro"/>
</dbReference>
<dbReference type="GO" id="GO:0000976">
    <property type="term" value="F:transcription cis-regulatory region binding"/>
    <property type="evidence" value="ECO:0007669"/>
    <property type="project" value="TreeGrafter"/>
</dbReference>
<organism evidence="6 7">
    <name type="scientific">Corynebacterium incognita</name>
    <dbReference type="NCBI Taxonomy" id="2754725"/>
    <lineage>
        <taxon>Bacteria</taxon>
        <taxon>Bacillati</taxon>
        <taxon>Actinomycetota</taxon>
        <taxon>Actinomycetes</taxon>
        <taxon>Mycobacteriales</taxon>
        <taxon>Corynebacteriaceae</taxon>
        <taxon>Corynebacterium</taxon>
    </lineage>
</organism>
<dbReference type="PROSITE" id="PS50977">
    <property type="entry name" value="HTH_TETR_2"/>
    <property type="match status" value="1"/>
</dbReference>
<dbReference type="KEGG" id="cik:H0194_01890"/>
<dbReference type="InterPro" id="IPR009057">
    <property type="entry name" value="Homeodomain-like_sf"/>
</dbReference>
<keyword evidence="7" id="KW-1185">Reference proteome</keyword>
<dbReference type="InterPro" id="IPR003012">
    <property type="entry name" value="Tet_transcr_reg_TetR"/>
</dbReference>
<dbReference type="Pfam" id="PF00440">
    <property type="entry name" value="TetR_N"/>
    <property type="match status" value="1"/>
</dbReference>
<dbReference type="SUPFAM" id="SSF48498">
    <property type="entry name" value="Tetracyclin repressor-like, C-terminal domain"/>
    <property type="match status" value="1"/>
</dbReference>
<name>A0A7G7CS76_9CORY</name>
<dbReference type="AlphaFoldDB" id="A0A7G7CS76"/>
<dbReference type="PRINTS" id="PR00400">
    <property type="entry name" value="TETREPRESSOR"/>
</dbReference>
<evidence type="ECO:0000313" key="6">
    <source>
        <dbReference type="EMBL" id="QNE90442.1"/>
    </source>
</evidence>
<evidence type="ECO:0000256" key="4">
    <source>
        <dbReference type="PROSITE-ProRule" id="PRU00335"/>
    </source>
</evidence>
<evidence type="ECO:0000256" key="1">
    <source>
        <dbReference type="ARBA" id="ARBA00023015"/>
    </source>
</evidence>
<evidence type="ECO:0000256" key="2">
    <source>
        <dbReference type="ARBA" id="ARBA00023125"/>
    </source>
</evidence>
<dbReference type="Gene3D" id="1.10.357.10">
    <property type="entry name" value="Tetracycline Repressor, domain 2"/>
    <property type="match status" value="1"/>
</dbReference>
<dbReference type="PANTHER" id="PTHR30055">
    <property type="entry name" value="HTH-TYPE TRANSCRIPTIONAL REGULATOR RUTR"/>
    <property type="match status" value="1"/>
</dbReference>
<keyword evidence="2 4" id="KW-0238">DNA-binding</keyword>